<sequence length="242" mass="24324">MSSLRPKTLLVVALAAVSAMAVSACGTQEIQVASGTPMHGGAVLFQERCAGCHSLAVAGSNGSASNIRSALRNNGPNFNVRKESYQRVLYAIQNGGFSGAIMPQNIVTGPEAKLVAAFLAKYAGADVHTPASPSQMMGGATVAAKPAPAPKQDLAALGATVFTSNGCGACHQLTAAGATGQVGPSLNKIGTTSAAMLKQSIVNPNAVIAAGYAKGIMPPTFGASISAKDLDALIAYLQKVAR</sequence>
<evidence type="ECO:0000259" key="6">
    <source>
        <dbReference type="PROSITE" id="PS51007"/>
    </source>
</evidence>
<dbReference type="EMBL" id="CAFBLU010000050">
    <property type="protein sequence ID" value="CAB4882654.1"/>
    <property type="molecule type" value="Genomic_DNA"/>
</dbReference>
<keyword evidence="2" id="KW-0349">Heme</keyword>
<proteinExistence type="predicted"/>
<accession>A0A6J7EN87</accession>
<evidence type="ECO:0000256" key="4">
    <source>
        <dbReference type="ARBA" id="ARBA00022982"/>
    </source>
</evidence>
<name>A0A6J7EN87_9ZZZZ</name>
<evidence type="ECO:0000256" key="3">
    <source>
        <dbReference type="ARBA" id="ARBA00022723"/>
    </source>
</evidence>
<evidence type="ECO:0000256" key="5">
    <source>
        <dbReference type="ARBA" id="ARBA00023004"/>
    </source>
</evidence>
<keyword evidence="3" id="KW-0479">Metal-binding</keyword>
<dbReference type="GO" id="GO:0046872">
    <property type="term" value="F:metal ion binding"/>
    <property type="evidence" value="ECO:0007669"/>
    <property type="project" value="UniProtKB-KW"/>
</dbReference>
<keyword evidence="5" id="KW-0408">Iron</keyword>
<keyword evidence="4" id="KW-0249">Electron transport</keyword>
<dbReference type="InterPro" id="IPR009056">
    <property type="entry name" value="Cyt_c-like_dom"/>
</dbReference>
<dbReference type="GO" id="GO:0020037">
    <property type="term" value="F:heme binding"/>
    <property type="evidence" value="ECO:0007669"/>
    <property type="project" value="InterPro"/>
</dbReference>
<dbReference type="Gene3D" id="1.10.760.10">
    <property type="entry name" value="Cytochrome c-like domain"/>
    <property type="match status" value="2"/>
</dbReference>
<dbReference type="PROSITE" id="PS51257">
    <property type="entry name" value="PROKAR_LIPOPROTEIN"/>
    <property type="match status" value="1"/>
</dbReference>
<dbReference type="InterPro" id="IPR036909">
    <property type="entry name" value="Cyt_c-like_dom_sf"/>
</dbReference>
<dbReference type="Pfam" id="PF00034">
    <property type="entry name" value="Cytochrom_C"/>
    <property type="match status" value="2"/>
</dbReference>
<organism evidence="7">
    <name type="scientific">freshwater metagenome</name>
    <dbReference type="NCBI Taxonomy" id="449393"/>
    <lineage>
        <taxon>unclassified sequences</taxon>
        <taxon>metagenomes</taxon>
        <taxon>ecological metagenomes</taxon>
    </lineage>
</organism>
<feature type="domain" description="Cytochrome c" evidence="6">
    <location>
        <begin position="36"/>
        <end position="123"/>
    </location>
</feature>
<dbReference type="GO" id="GO:0009055">
    <property type="term" value="F:electron transfer activity"/>
    <property type="evidence" value="ECO:0007669"/>
    <property type="project" value="InterPro"/>
</dbReference>
<evidence type="ECO:0000256" key="2">
    <source>
        <dbReference type="ARBA" id="ARBA00022617"/>
    </source>
</evidence>
<evidence type="ECO:0000256" key="1">
    <source>
        <dbReference type="ARBA" id="ARBA00022448"/>
    </source>
</evidence>
<dbReference type="PANTHER" id="PTHR37823">
    <property type="entry name" value="CYTOCHROME C-553-LIKE"/>
    <property type="match status" value="1"/>
</dbReference>
<dbReference type="InterPro" id="IPR051811">
    <property type="entry name" value="Cytochrome_c550/c551-like"/>
</dbReference>
<evidence type="ECO:0000313" key="7">
    <source>
        <dbReference type="EMBL" id="CAB4882654.1"/>
    </source>
</evidence>
<gene>
    <name evidence="7" type="ORF">UFOPK3444_01591</name>
</gene>
<reference evidence="7" key="1">
    <citation type="submission" date="2020-05" db="EMBL/GenBank/DDBJ databases">
        <authorList>
            <person name="Chiriac C."/>
            <person name="Salcher M."/>
            <person name="Ghai R."/>
            <person name="Kavagutti S V."/>
        </authorList>
    </citation>
    <scope>NUCLEOTIDE SEQUENCE</scope>
</reference>
<feature type="domain" description="Cytochrome c" evidence="6">
    <location>
        <begin position="153"/>
        <end position="241"/>
    </location>
</feature>
<dbReference type="PROSITE" id="PS51007">
    <property type="entry name" value="CYTC"/>
    <property type="match status" value="2"/>
</dbReference>
<keyword evidence="1" id="KW-0813">Transport</keyword>
<dbReference type="SUPFAM" id="SSF46626">
    <property type="entry name" value="Cytochrome c"/>
    <property type="match status" value="2"/>
</dbReference>
<protein>
    <submittedName>
        <fullName evidence="7">Unannotated protein</fullName>
    </submittedName>
</protein>
<dbReference type="AlphaFoldDB" id="A0A6J7EN87"/>